<dbReference type="EMBL" id="JBAHYK010000296">
    <property type="protein sequence ID" value="KAL0575522.1"/>
    <property type="molecule type" value="Genomic_DNA"/>
</dbReference>
<gene>
    <name evidence="1" type="ORF">V5O48_006445</name>
</gene>
<evidence type="ECO:0000313" key="2">
    <source>
        <dbReference type="Proteomes" id="UP001465976"/>
    </source>
</evidence>
<proteinExistence type="predicted"/>
<name>A0ABR3FKC9_9AGAR</name>
<keyword evidence="2" id="KW-1185">Reference proteome</keyword>
<organism evidence="1 2">
    <name type="scientific">Marasmius crinis-equi</name>
    <dbReference type="NCBI Taxonomy" id="585013"/>
    <lineage>
        <taxon>Eukaryota</taxon>
        <taxon>Fungi</taxon>
        <taxon>Dikarya</taxon>
        <taxon>Basidiomycota</taxon>
        <taxon>Agaricomycotina</taxon>
        <taxon>Agaricomycetes</taxon>
        <taxon>Agaricomycetidae</taxon>
        <taxon>Agaricales</taxon>
        <taxon>Marasmiineae</taxon>
        <taxon>Marasmiaceae</taxon>
        <taxon>Marasmius</taxon>
    </lineage>
</organism>
<protein>
    <submittedName>
        <fullName evidence="1">Uncharacterized protein</fullName>
    </submittedName>
</protein>
<reference evidence="1 2" key="1">
    <citation type="submission" date="2024-02" db="EMBL/GenBank/DDBJ databases">
        <title>A draft genome for the cacao thread blight pathogen Marasmius crinis-equi.</title>
        <authorList>
            <person name="Cohen S.P."/>
            <person name="Baruah I.K."/>
            <person name="Amoako-Attah I."/>
            <person name="Bukari Y."/>
            <person name="Meinhardt L.W."/>
            <person name="Bailey B.A."/>
        </authorList>
    </citation>
    <scope>NUCLEOTIDE SEQUENCE [LARGE SCALE GENOMIC DNA]</scope>
    <source>
        <strain evidence="1 2">GH-76</strain>
    </source>
</reference>
<accession>A0ABR3FKC9</accession>
<evidence type="ECO:0000313" key="1">
    <source>
        <dbReference type="EMBL" id="KAL0575522.1"/>
    </source>
</evidence>
<sequence>MVDPNEQKRDGVQALQAIFNRAQSLTLMGGHLYVPPGRHHLIPSLPLLQHLCLGDYAGRQPTWFYDAVRRSPSLGSLALSSRTDSNCVGEVMNPNIRFMVIVEPSGAKIFGMSHLPEVLERVSVDFRGDEDTIPLLTVDKRLNHLSVQGCELDSGPLKLFHHIEIATQSLILYHPRIGALRFPVFYRSGIAKLSISCGIDSSRHYESVYRTKIFTYFSRLSVLEVRFIKEYPTDPVEFLVADIFEQLSNSTPTICPSLKSLVMTGGSTIGTDTLQHLVRMLEARATLYSFTDACIIATLLSEQTYTGEPRARLQSLGNRGAIQLRVRPLNPGPSEHHHHSSNGRRQLVILRGDYLHFEAATGADESDPCCLQRNISLVEGYD</sequence>
<dbReference type="Proteomes" id="UP001465976">
    <property type="component" value="Unassembled WGS sequence"/>
</dbReference>
<comment type="caution">
    <text evidence="1">The sequence shown here is derived from an EMBL/GenBank/DDBJ whole genome shotgun (WGS) entry which is preliminary data.</text>
</comment>